<reference evidence="1 2" key="1">
    <citation type="submission" date="2021-06" db="EMBL/GenBank/DDBJ databases">
        <title>Caerostris extrusa draft genome.</title>
        <authorList>
            <person name="Kono N."/>
            <person name="Arakawa K."/>
        </authorList>
    </citation>
    <scope>NUCLEOTIDE SEQUENCE [LARGE SCALE GENOMIC DNA]</scope>
</reference>
<keyword evidence="2" id="KW-1185">Reference proteome</keyword>
<proteinExistence type="predicted"/>
<evidence type="ECO:0000313" key="2">
    <source>
        <dbReference type="Proteomes" id="UP001054945"/>
    </source>
</evidence>
<comment type="caution">
    <text evidence="1">The sequence shown here is derived from an EMBL/GenBank/DDBJ whole genome shotgun (WGS) entry which is preliminary data.</text>
</comment>
<name>A0AAV4N6J5_CAEEX</name>
<dbReference type="Proteomes" id="UP001054945">
    <property type="component" value="Unassembled WGS sequence"/>
</dbReference>
<sequence length="79" mass="8842">MADSGMFPIEITIDNKMRKLQNGDFCVGANLAKRPWCPRLQKVINVDNQQSFEYLIANLDVASEKHAAFPFSLTLAVEA</sequence>
<accession>A0AAV4N6J5</accession>
<protein>
    <submittedName>
        <fullName evidence="1">Uncharacterized protein</fullName>
    </submittedName>
</protein>
<dbReference type="AlphaFoldDB" id="A0AAV4N6J5"/>
<organism evidence="1 2">
    <name type="scientific">Caerostris extrusa</name>
    <name type="common">Bark spider</name>
    <name type="synonym">Caerostris bankana</name>
    <dbReference type="NCBI Taxonomy" id="172846"/>
    <lineage>
        <taxon>Eukaryota</taxon>
        <taxon>Metazoa</taxon>
        <taxon>Ecdysozoa</taxon>
        <taxon>Arthropoda</taxon>
        <taxon>Chelicerata</taxon>
        <taxon>Arachnida</taxon>
        <taxon>Araneae</taxon>
        <taxon>Araneomorphae</taxon>
        <taxon>Entelegynae</taxon>
        <taxon>Araneoidea</taxon>
        <taxon>Araneidae</taxon>
        <taxon>Caerostris</taxon>
    </lineage>
</organism>
<dbReference type="EMBL" id="BPLR01002893">
    <property type="protein sequence ID" value="GIX79049.1"/>
    <property type="molecule type" value="Genomic_DNA"/>
</dbReference>
<gene>
    <name evidence="1" type="ORF">CEXT_611401</name>
</gene>
<evidence type="ECO:0000313" key="1">
    <source>
        <dbReference type="EMBL" id="GIX79049.1"/>
    </source>
</evidence>